<proteinExistence type="predicted"/>
<gene>
    <name evidence="1" type="ORF">dnl_51570</name>
</gene>
<name>A0A975BBV7_9BACT</name>
<organism evidence="1 2">
    <name type="scientific">Desulfonema limicola</name>
    <dbReference type="NCBI Taxonomy" id="45656"/>
    <lineage>
        <taxon>Bacteria</taxon>
        <taxon>Pseudomonadati</taxon>
        <taxon>Thermodesulfobacteriota</taxon>
        <taxon>Desulfobacteria</taxon>
        <taxon>Desulfobacterales</taxon>
        <taxon>Desulfococcaceae</taxon>
        <taxon>Desulfonema</taxon>
    </lineage>
</organism>
<dbReference type="KEGG" id="dli:dnl_51570"/>
<dbReference type="Proteomes" id="UP000663720">
    <property type="component" value="Chromosome"/>
</dbReference>
<evidence type="ECO:0000313" key="2">
    <source>
        <dbReference type="Proteomes" id="UP000663720"/>
    </source>
</evidence>
<dbReference type="InterPro" id="IPR027417">
    <property type="entry name" value="P-loop_NTPase"/>
</dbReference>
<accession>A0A975BBV7</accession>
<dbReference type="EMBL" id="CP061799">
    <property type="protein sequence ID" value="QTA82774.1"/>
    <property type="molecule type" value="Genomic_DNA"/>
</dbReference>
<evidence type="ECO:0000313" key="1">
    <source>
        <dbReference type="EMBL" id="QTA82774.1"/>
    </source>
</evidence>
<protein>
    <submittedName>
        <fullName evidence="1">DUF4297</fullName>
    </submittedName>
</protein>
<dbReference type="SUPFAM" id="SSF52540">
    <property type="entry name" value="P-loop containing nucleoside triphosphate hydrolases"/>
    <property type="match status" value="1"/>
</dbReference>
<sequence length="1404" mass="163515">MHLKNAGISNLPYLTKNLFFYIKISIDSYKSILNQYEVLKLLWQTVNTQYLDYFTMKRLPKRKKKHTKSLKSHFTDAFPEKEVQKILSPLDILAEKRRGGADSIKGFIFQCQYATFKILELFVKSDSSNERHVRLEGIEDIDIFKIESKEDCYEFIQVKSSKNKLDAGKFWGEHRVLQNFAEVYIKNPKNRFRLVHDMAFADGHLSKLDHACRSREVLSKSDLKYWKEKFAKLQKEQEADEKKEVWDWSLFDVAAFFQQINFEKTSGTELSAKIQTRLIEKYNITGGNEEQYASALYWNVFLWSKQRSIIHHQDLIKLIEAVKNDIAKGPLNPAVQNKWLTSVSFQLPEKESHYFDGKAAKPCDIVAGLPARRNHWEQKIYDVFMESDVTVIKASSGQGKSTLAWQAALKLSEEGWTPYELHWCADAEKVGSIIEFIESRIKIGEIPLIVIDGLNQTVSQWSELARRTSDHPVKYLVTTRMEDWYRFGADHSKLRLIPVDIAMSSMEAKDIHDQFKKAGKLESTELQWQTAWEQVQKQGVLIEYVYLLTHGTMMKERLTHQIRNIASEKNCAEKMEILRLISVADLCGVKLLSLSVIKSVAERIGFQGDRGEILKSLEREYQIMINKPAYVEGLHPVRSQHLSDILHETLPISDTLINILAIIEPNLLNDFCAHAPLMIDKQERVLFLEKLAEHMADKPFSMIVDVIEGLFSTDAKQNWETNKDIFDELSSKGIMNSLFILNGFPWSGVQTFKNLESNKTWQESARAHLNTIDRMVPFAPLTSDTFTFLKTLSRHFNRQEAINDLKAIGRLSQWYSRFDLKYPLFDIIDVSFLWKILQILDLEDAGEFFDSYNAIYPEQYENFIEKNKSKIVGLLKRYTNTLTITEKGENLNIEYIPKTDGKNLNEESVIRAGQICLFLSKYKRYDVDAIHLPIPGMDYFRVLDEAHKQMVKKNIPNRFKRHVNRVWCDNVLVNYECSSVYEWQKQWFEIRTKSLDLVIVCTRFIETILQGKLDKANRIAERINRIRPEVYKLVSTRKEFPKRSSDLFNFIGIEELLRSFSEWSFSWKNCLEQFLWLQKGDEREKNLVDVNTQETLRKLGNMQESYEIIMNKTWAYFDVKKLTENEISLYNRLAKTISFFVSHLKKIGKVSYNARIAVANWLKTQERNRINIIKNVISVFNEIPDISFIPPAQTIEKNNIREAIIGIKGLVFKQVVEEKILIVLIDRLTGLADIDIDFYYFVTIEGDCLENNVALRISNNFFKKIKMSLKSGERFDDSGFNKPFPVPVKKDLLETLPGICMKEAVKEDAVTVLLSSILLKLWKLSEIQQRLSTEEETENSWRQELETAYAQDLEKSYKIIKNEVSDGIRKKYKALINDAILKKIPFDANCFQQLFKEDIQSIKM</sequence>
<keyword evidence="2" id="KW-1185">Reference proteome</keyword>
<reference evidence="1" key="1">
    <citation type="journal article" date="2021" name="Microb. Physiol.">
        <title>Proteogenomic Insights into the Physiology of Marine, Sulfate-Reducing, Filamentous Desulfonema limicola and Desulfonema magnum.</title>
        <authorList>
            <person name="Schnaars V."/>
            <person name="Wohlbrand L."/>
            <person name="Scheve S."/>
            <person name="Hinrichs C."/>
            <person name="Reinhardt R."/>
            <person name="Rabus R."/>
        </authorList>
    </citation>
    <scope>NUCLEOTIDE SEQUENCE</scope>
    <source>
        <strain evidence="1">5ac10</strain>
    </source>
</reference>